<proteinExistence type="predicted"/>
<dbReference type="Gene3D" id="3.40.710.10">
    <property type="entry name" value="DD-peptidase/beta-lactamase superfamily"/>
    <property type="match status" value="1"/>
</dbReference>
<evidence type="ECO:0000313" key="2">
    <source>
        <dbReference type="Proteomes" id="UP000249754"/>
    </source>
</evidence>
<sequence>MAAFNDIGIVTLPNGKHLAISVFMSDFKAPKERGENAIAAISKEIWDYYSVNH</sequence>
<protein>
    <submittedName>
        <fullName evidence="1">Beta-lactamase class A</fullName>
    </submittedName>
</protein>
<organism evidence="1 2">
    <name type="scientific">Pedobacter cryoconitis</name>
    <dbReference type="NCBI Taxonomy" id="188932"/>
    <lineage>
        <taxon>Bacteria</taxon>
        <taxon>Pseudomonadati</taxon>
        <taxon>Bacteroidota</taxon>
        <taxon>Sphingobacteriia</taxon>
        <taxon>Sphingobacteriales</taxon>
        <taxon>Sphingobacteriaceae</taxon>
        <taxon>Pedobacter</taxon>
    </lineage>
</organism>
<dbReference type="RefSeq" id="WP_211321529.1">
    <property type="nucleotide sequence ID" value="NZ_QLLR01000009.1"/>
</dbReference>
<reference evidence="1 2" key="1">
    <citation type="submission" date="2018-06" db="EMBL/GenBank/DDBJ databases">
        <title>Genomic Encyclopedia of Archaeal and Bacterial Type Strains, Phase II (KMG-II): from individual species to whole genera.</title>
        <authorList>
            <person name="Goeker M."/>
        </authorList>
    </citation>
    <scope>NUCLEOTIDE SEQUENCE [LARGE SCALE GENOMIC DNA]</scope>
    <source>
        <strain evidence="1 2">DSM 14825</strain>
    </source>
</reference>
<gene>
    <name evidence="1" type="ORF">LY11_02250</name>
</gene>
<name>A0A327SQ12_9SPHI</name>
<dbReference type="Proteomes" id="UP000249754">
    <property type="component" value="Unassembled WGS sequence"/>
</dbReference>
<evidence type="ECO:0000313" key="1">
    <source>
        <dbReference type="EMBL" id="RAJ31021.1"/>
    </source>
</evidence>
<dbReference type="SUPFAM" id="SSF56601">
    <property type="entry name" value="beta-lactamase/transpeptidase-like"/>
    <property type="match status" value="1"/>
</dbReference>
<accession>A0A327SQ12</accession>
<comment type="caution">
    <text evidence="1">The sequence shown here is derived from an EMBL/GenBank/DDBJ whole genome shotgun (WGS) entry which is preliminary data.</text>
</comment>
<dbReference type="EMBL" id="QLLR01000009">
    <property type="protein sequence ID" value="RAJ31021.1"/>
    <property type="molecule type" value="Genomic_DNA"/>
</dbReference>
<dbReference type="AlphaFoldDB" id="A0A327SQ12"/>
<dbReference type="InterPro" id="IPR012338">
    <property type="entry name" value="Beta-lactam/transpept-like"/>
</dbReference>